<evidence type="ECO:0000313" key="2">
    <source>
        <dbReference type="Proteomes" id="UP000182521"/>
    </source>
</evidence>
<evidence type="ECO:0000313" key="1">
    <source>
        <dbReference type="EMBL" id="APC97244.1"/>
    </source>
</evidence>
<dbReference type="EMBL" id="CP009654">
    <property type="protein sequence ID" value="APC97244.1"/>
    <property type="molecule type" value="Genomic_DNA"/>
</dbReference>
<gene>
    <name evidence="1" type="ORF">KX01_10</name>
</gene>
<name>A0A1J0KUD1_9GAMM</name>
<dbReference type="Proteomes" id="UP000182521">
    <property type="component" value="Chromosome"/>
</dbReference>
<dbReference type="AlphaFoldDB" id="A0A1J0KUD1"/>
<dbReference type="SUPFAM" id="SSF53335">
    <property type="entry name" value="S-adenosyl-L-methionine-dependent methyltransferases"/>
    <property type="match status" value="1"/>
</dbReference>
<protein>
    <submittedName>
        <fullName evidence="1">Putative methyltransferase</fullName>
    </submittedName>
</protein>
<dbReference type="GO" id="GO:0008168">
    <property type="term" value="F:methyltransferase activity"/>
    <property type="evidence" value="ECO:0007669"/>
    <property type="project" value="UniProtKB-KW"/>
</dbReference>
<organism evidence="1 2">
    <name type="scientific">Francisella frigiditurris</name>
    <dbReference type="NCBI Taxonomy" id="1542390"/>
    <lineage>
        <taxon>Bacteria</taxon>
        <taxon>Pseudomonadati</taxon>
        <taxon>Pseudomonadota</taxon>
        <taxon>Gammaproteobacteria</taxon>
        <taxon>Thiotrichales</taxon>
        <taxon>Francisellaceae</taxon>
        <taxon>Francisella</taxon>
    </lineage>
</organism>
<dbReference type="STRING" id="1542390.KX01_10"/>
<keyword evidence="1" id="KW-0489">Methyltransferase</keyword>
<proteinExistence type="predicted"/>
<sequence length="254" mass="29837">MFNYSLFKKILTNRKLRKNSFIKNEIALRLLKRLDFIKLFPEKILVVGYTDNDYIKNLKARFPNADILLEDDEGSIFNIIISNSTIHLTDNISEELNNYYQKLDNDGILLFSTFGDKSFLSINKAFKEIDDLPHTNKMIDILTWGNLLQNSIYKNPAIESDKITLTYENHSTLFEDLRALNEPLADNKMHICLTGKNRWNKFLKKLYENLQLEIEALYGYAIKKQDDKNLSPRKNSNRISLEELKKQITEFKKD</sequence>
<dbReference type="KEGG" id="frc:KX01_10"/>
<dbReference type="InterPro" id="IPR029063">
    <property type="entry name" value="SAM-dependent_MTases_sf"/>
</dbReference>
<accession>A0A1J0KUD1</accession>
<keyword evidence="1" id="KW-0808">Transferase</keyword>
<dbReference type="RefSeq" id="WP_071664705.1">
    <property type="nucleotide sequence ID" value="NZ_CP009654.1"/>
</dbReference>
<reference evidence="2" key="1">
    <citation type="submission" date="2014-10" db="EMBL/GenBank/DDBJ databases">
        <authorList>
            <person name="Kuske C.R."/>
            <person name="Challacombe J.F."/>
            <person name="Daligault H.E."/>
            <person name="Davenport K.W."/>
            <person name="Johnson S.L."/>
            <person name="Siddaramappa S."/>
            <person name="Petersen J.M."/>
        </authorList>
    </citation>
    <scope>NUCLEOTIDE SEQUENCE [LARGE SCALE GENOMIC DNA]</scope>
    <source>
        <strain evidence="2">CA97-1460</strain>
    </source>
</reference>
<keyword evidence="2" id="KW-1185">Reference proteome</keyword>
<dbReference type="GO" id="GO:0032259">
    <property type="term" value="P:methylation"/>
    <property type="evidence" value="ECO:0007669"/>
    <property type="project" value="UniProtKB-KW"/>
</dbReference>
<dbReference type="Gene3D" id="3.40.50.150">
    <property type="entry name" value="Vaccinia Virus protein VP39"/>
    <property type="match status" value="1"/>
</dbReference>
<dbReference type="OrthoDB" id="9760689at2"/>